<evidence type="ECO:0000313" key="4">
    <source>
        <dbReference type="Proteomes" id="UP001156398"/>
    </source>
</evidence>
<evidence type="ECO:0000313" key="2">
    <source>
        <dbReference type="EMBL" id="MDI5963311.1"/>
    </source>
</evidence>
<dbReference type="RefSeq" id="WP_271315770.1">
    <property type="nucleotide sequence ID" value="NZ_JAAGKO020000012.1"/>
</dbReference>
<dbReference type="EMBL" id="JABXJJ020000004">
    <property type="protein sequence ID" value="MDI5968508.1"/>
    <property type="molecule type" value="Genomic_DNA"/>
</dbReference>
<dbReference type="InterPro" id="IPR008271">
    <property type="entry name" value="Ser/Thr_kinase_AS"/>
</dbReference>
<dbReference type="InterPro" id="IPR041726">
    <property type="entry name" value="ACAD10_11_N"/>
</dbReference>
<proteinExistence type="predicted"/>
<organism evidence="3">
    <name type="scientific">Streptantibioticus silvisoli</name>
    <dbReference type="NCBI Taxonomy" id="2705255"/>
    <lineage>
        <taxon>Bacteria</taxon>
        <taxon>Bacillati</taxon>
        <taxon>Actinomycetota</taxon>
        <taxon>Actinomycetes</taxon>
        <taxon>Kitasatosporales</taxon>
        <taxon>Streptomycetaceae</taxon>
        <taxon>Streptantibioticus</taxon>
    </lineage>
</organism>
<dbReference type="Gene3D" id="3.90.1200.10">
    <property type="match status" value="1"/>
</dbReference>
<dbReference type="GO" id="GO:0004672">
    <property type="term" value="F:protein kinase activity"/>
    <property type="evidence" value="ECO:0007669"/>
    <property type="project" value="InterPro"/>
</dbReference>
<keyword evidence="4" id="KW-1185">Reference proteome</keyword>
<dbReference type="PANTHER" id="PTHR47829">
    <property type="entry name" value="HYDROLASE, PUTATIVE (AFU_ORTHOLOGUE AFUA_1G12880)-RELATED"/>
    <property type="match status" value="1"/>
</dbReference>
<dbReference type="Proteomes" id="UP001156398">
    <property type="component" value="Unassembled WGS sequence"/>
</dbReference>
<sequence>MSGPLPGVRPATPAGIDPDRLASWLAGHLPWPGPLGAVTLLAGGRSNLTYRVEWGDRPLVLRRPPLGHVLATAHDMAREHRVLTALGPTPVPVPRTGGLCEDPGVLGAPFYVMELADGIALRGDADLAPFGPRAAGRIAYALVDTLATLHAVDAEACGLGGFGRPEGFMARQVRRWRRQWDDSRTREVPGADRLNDRLAAGCPPSVPGRLVHGDFKLDNVLLDSADPGRVTAVLDWEMATLGDPLADLGMFCMYWDGFGGLDRSPVASPGALPGWPRTADLVRRYARHHGDGLEHLDWYVAFAFYKIAAILEGIHCRAAAGLTVGDESADVADAVPVLVERGHAVLDGLR</sequence>
<dbReference type="Pfam" id="PF01636">
    <property type="entry name" value="APH"/>
    <property type="match status" value="1"/>
</dbReference>
<dbReference type="InterPro" id="IPR002575">
    <property type="entry name" value="Aminoglycoside_PTrfase"/>
</dbReference>
<dbReference type="Gene3D" id="3.30.200.20">
    <property type="entry name" value="Phosphorylase Kinase, domain 1"/>
    <property type="match status" value="1"/>
</dbReference>
<dbReference type="CDD" id="cd05154">
    <property type="entry name" value="ACAD10_11_N-like"/>
    <property type="match status" value="1"/>
</dbReference>
<feature type="domain" description="Aminoglycoside phosphotransferase" evidence="1">
    <location>
        <begin position="38"/>
        <end position="257"/>
    </location>
</feature>
<name>A0AA90GUW8_9ACTN</name>
<dbReference type="PROSITE" id="PS00108">
    <property type="entry name" value="PROTEIN_KINASE_ST"/>
    <property type="match status" value="1"/>
</dbReference>
<reference evidence="3 4" key="1">
    <citation type="submission" date="2023-05" db="EMBL/GenBank/DDBJ databases">
        <title>Streptantibioticus silvisoli sp. nov., acidotolerant actinomycetes 1 from pine litter.</title>
        <authorList>
            <person name="Swiecimska M."/>
            <person name="Golinska P."/>
            <person name="Sangal V."/>
            <person name="Wachnowicz B."/>
            <person name="Goodfellow M."/>
        </authorList>
    </citation>
    <scope>NUCLEOTIDE SEQUENCE</scope>
    <source>
        <strain evidence="3">SL13</strain>
        <strain evidence="2 4">SL54</strain>
    </source>
</reference>
<gene>
    <name evidence="2" type="ORF">POF43_011425</name>
    <name evidence="3" type="ORF">POF50_003965</name>
</gene>
<dbReference type="PANTHER" id="PTHR47829:SF1">
    <property type="entry name" value="HAD FAMILY PHOSPHATASE"/>
    <property type="match status" value="1"/>
</dbReference>
<accession>A0AA90GUW8</accession>
<evidence type="ECO:0000313" key="3">
    <source>
        <dbReference type="EMBL" id="MDI5968508.1"/>
    </source>
</evidence>
<comment type="caution">
    <text evidence="3">The sequence shown here is derived from an EMBL/GenBank/DDBJ whole genome shotgun (WGS) entry which is preliminary data.</text>
</comment>
<dbReference type="InterPro" id="IPR011009">
    <property type="entry name" value="Kinase-like_dom_sf"/>
</dbReference>
<dbReference type="InterPro" id="IPR052898">
    <property type="entry name" value="ACAD10-like"/>
</dbReference>
<protein>
    <submittedName>
        <fullName evidence="3">Phosphotransferase family protein</fullName>
    </submittedName>
</protein>
<dbReference type="SUPFAM" id="SSF56112">
    <property type="entry name" value="Protein kinase-like (PK-like)"/>
    <property type="match status" value="1"/>
</dbReference>
<dbReference type="EMBL" id="JAAGKO020000012">
    <property type="protein sequence ID" value="MDI5963311.1"/>
    <property type="molecule type" value="Genomic_DNA"/>
</dbReference>
<evidence type="ECO:0000259" key="1">
    <source>
        <dbReference type="Pfam" id="PF01636"/>
    </source>
</evidence>
<dbReference type="AlphaFoldDB" id="A0AA90GUW8"/>